<dbReference type="InterPro" id="IPR057670">
    <property type="entry name" value="SH3_retrovirus"/>
</dbReference>
<accession>A0ABD1ULE3</accession>
<proteinExistence type="predicted"/>
<feature type="compositionally biased region" description="Gly residues" evidence="2">
    <location>
        <begin position="19"/>
        <end position="28"/>
    </location>
</feature>
<gene>
    <name evidence="4" type="ORF">Adt_10937</name>
</gene>
<feature type="domain" description="Integrase catalytic" evidence="3">
    <location>
        <begin position="65"/>
        <end position="263"/>
    </location>
</feature>
<keyword evidence="1" id="KW-0645">Protease</keyword>
<feature type="region of interest" description="Disordered" evidence="2">
    <location>
        <begin position="1"/>
        <end position="49"/>
    </location>
</feature>
<evidence type="ECO:0000259" key="3">
    <source>
        <dbReference type="PROSITE" id="PS50994"/>
    </source>
</evidence>
<dbReference type="Pfam" id="PF25597">
    <property type="entry name" value="SH3_retrovirus"/>
    <property type="match status" value="1"/>
</dbReference>
<sequence>MREKNGEIHFVRGRPQSRGGNGSGGGGHFISDYYKEKNKQRDQRENNETNVVVPREESGEVYMLLNSEPSEIKLSINSHMDEWILDLGASFRITSNKHWFDHLHESNHGNVVAWGGVAYNITGIGDMTVRFDNGFVHTLKGVRYIPHMGRSLISAGELEKIGFVGVLGNGMLKITKGALRAFKAVEKMEFTLHKTVPYTLQQNEVAERMNRTLLDKVICMMLSSSVPKSFWGEAVMTVCYLTNLTLSAALNGDTPYEKWHGKCTDYTMLKTFGCTAFSHQSEGKLEPRARKCVFLGYPERVKRYKLWDRSQSGVKIIISRDVKFNESKMPCLEGEK</sequence>
<evidence type="ECO:0000256" key="2">
    <source>
        <dbReference type="SAM" id="MobiDB-lite"/>
    </source>
</evidence>
<dbReference type="PANTHER" id="PTHR42648">
    <property type="entry name" value="TRANSPOSASE, PUTATIVE-RELATED"/>
    <property type="match status" value="1"/>
</dbReference>
<feature type="compositionally biased region" description="Basic and acidic residues" evidence="2">
    <location>
        <begin position="33"/>
        <end position="47"/>
    </location>
</feature>
<protein>
    <recommendedName>
        <fullName evidence="3">Integrase catalytic domain-containing protein</fullName>
    </recommendedName>
</protein>
<dbReference type="GO" id="GO:0006508">
    <property type="term" value="P:proteolysis"/>
    <property type="evidence" value="ECO:0007669"/>
    <property type="project" value="UniProtKB-KW"/>
</dbReference>
<organism evidence="4 5">
    <name type="scientific">Abeliophyllum distichum</name>
    <dbReference type="NCBI Taxonomy" id="126358"/>
    <lineage>
        <taxon>Eukaryota</taxon>
        <taxon>Viridiplantae</taxon>
        <taxon>Streptophyta</taxon>
        <taxon>Embryophyta</taxon>
        <taxon>Tracheophyta</taxon>
        <taxon>Spermatophyta</taxon>
        <taxon>Magnoliopsida</taxon>
        <taxon>eudicotyledons</taxon>
        <taxon>Gunneridae</taxon>
        <taxon>Pentapetalae</taxon>
        <taxon>asterids</taxon>
        <taxon>lamiids</taxon>
        <taxon>Lamiales</taxon>
        <taxon>Oleaceae</taxon>
        <taxon>Forsythieae</taxon>
        <taxon>Abeliophyllum</taxon>
    </lineage>
</organism>
<dbReference type="GO" id="GO:0008233">
    <property type="term" value="F:peptidase activity"/>
    <property type="evidence" value="ECO:0007669"/>
    <property type="project" value="UniProtKB-KW"/>
</dbReference>
<dbReference type="Gene3D" id="3.30.420.10">
    <property type="entry name" value="Ribonuclease H-like superfamily/Ribonuclease H"/>
    <property type="match status" value="1"/>
</dbReference>
<keyword evidence="5" id="KW-1185">Reference proteome</keyword>
<name>A0ABD1ULE3_9LAMI</name>
<dbReference type="InterPro" id="IPR012337">
    <property type="entry name" value="RNaseH-like_sf"/>
</dbReference>
<feature type="compositionally biased region" description="Basic and acidic residues" evidence="2">
    <location>
        <begin position="1"/>
        <end position="10"/>
    </location>
</feature>
<keyword evidence="1" id="KW-0378">Hydrolase</keyword>
<reference evidence="5" key="1">
    <citation type="submission" date="2024-07" db="EMBL/GenBank/DDBJ databases">
        <title>Two chromosome-level genome assemblies of Korean endemic species Abeliophyllum distichum and Forsythia ovata (Oleaceae).</title>
        <authorList>
            <person name="Jang H."/>
        </authorList>
    </citation>
    <scope>NUCLEOTIDE SEQUENCE [LARGE SCALE GENOMIC DNA]</scope>
</reference>
<dbReference type="InterPro" id="IPR036397">
    <property type="entry name" value="RNaseH_sf"/>
</dbReference>
<dbReference type="InterPro" id="IPR039537">
    <property type="entry name" value="Retrotran_Ty1/copia-like"/>
</dbReference>
<evidence type="ECO:0000313" key="5">
    <source>
        <dbReference type="Proteomes" id="UP001604336"/>
    </source>
</evidence>
<comment type="caution">
    <text evidence="4">The sequence shown here is derived from an EMBL/GenBank/DDBJ whole genome shotgun (WGS) entry which is preliminary data.</text>
</comment>
<dbReference type="Proteomes" id="UP001604336">
    <property type="component" value="Unassembled WGS sequence"/>
</dbReference>
<dbReference type="InterPro" id="IPR054722">
    <property type="entry name" value="PolX-like_BBD"/>
</dbReference>
<dbReference type="AlphaFoldDB" id="A0ABD1ULE3"/>
<dbReference type="InterPro" id="IPR001584">
    <property type="entry name" value="Integrase_cat-core"/>
</dbReference>
<dbReference type="EMBL" id="JBFOLK010000003">
    <property type="protein sequence ID" value="KAL2525883.1"/>
    <property type="molecule type" value="Genomic_DNA"/>
</dbReference>
<evidence type="ECO:0000313" key="4">
    <source>
        <dbReference type="EMBL" id="KAL2525883.1"/>
    </source>
</evidence>
<dbReference type="Pfam" id="PF22936">
    <property type="entry name" value="Pol_BBD"/>
    <property type="match status" value="1"/>
</dbReference>
<dbReference type="PROSITE" id="PS50994">
    <property type="entry name" value="INTEGRASE"/>
    <property type="match status" value="1"/>
</dbReference>
<dbReference type="SUPFAM" id="SSF53098">
    <property type="entry name" value="Ribonuclease H-like"/>
    <property type="match status" value="1"/>
</dbReference>
<evidence type="ECO:0000256" key="1">
    <source>
        <dbReference type="ARBA" id="ARBA00022670"/>
    </source>
</evidence>
<dbReference type="PANTHER" id="PTHR42648:SF28">
    <property type="entry name" value="TRANSPOSON-ENCODED PROTEIN WITH RIBONUCLEASE H-LIKE AND RETROVIRUS ZINC FINGER-LIKE DOMAINS"/>
    <property type="match status" value="1"/>
</dbReference>